<dbReference type="NCBIfam" id="NF008453">
    <property type="entry name" value="PRK11308.1"/>
    <property type="match status" value="2"/>
</dbReference>
<dbReference type="GO" id="GO:0055085">
    <property type="term" value="P:transmembrane transport"/>
    <property type="evidence" value="ECO:0007669"/>
    <property type="project" value="UniProtKB-ARBA"/>
</dbReference>
<dbReference type="RefSeq" id="WP_049746222.1">
    <property type="nucleotide sequence ID" value="NZ_CP012150.1"/>
</dbReference>
<dbReference type="STRING" id="134601.AFA91_19915"/>
<feature type="domain" description="ABC transporter" evidence="5">
    <location>
        <begin position="6"/>
        <end position="256"/>
    </location>
</feature>
<dbReference type="Gene3D" id="3.40.50.300">
    <property type="entry name" value="P-loop containing nucleotide triphosphate hydrolases"/>
    <property type="match status" value="2"/>
</dbReference>
<dbReference type="PANTHER" id="PTHR43776">
    <property type="entry name" value="TRANSPORT ATP-BINDING PROTEIN"/>
    <property type="match status" value="1"/>
</dbReference>
<proteinExistence type="inferred from homology"/>
<dbReference type="CDD" id="cd03257">
    <property type="entry name" value="ABC_NikE_OppD_transporters"/>
    <property type="match status" value="2"/>
</dbReference>
<dbReference type="Pfam" id="PF08352">
    <property type="entry name" value="oligo_HPY"/>
    <property type="match status" value="2"/>
</dbReference>
<gene>
    <name evidence="6" type="ORF">AFA91_19915</name>
</gene>
<evidence type="ECO:0000259" key="5">
    <source>
        <dbReference type="PROSITE" id="PS50893"/>
    </source>
</evidence>
<feature type="domain" description="ABC transporter" evidence="5">
    <location>
        <begin position="283"/>
        <end position="531"/>
    </location>
</feature>
<sequence>MLRPLVEITDLVVQFRTAEATVEAVRGASLTIAAGETVAIVGESGSGKSTLTSALNRLLPANGAVTSGAISFEDRDLLALSEREMSAVRGRLIGLVPQDPMSNLNPLMRVGKQVAEIFKIHGVATGKDARNRAIELLDMVGIPEPARRFSAYPHELSGGMRQRVLIAMGLACRPRLLIADEPTSALDVTVQKVILDQLAALTESMGTAVLLVTHDLALAAERADRIVVMNQGVVVETGPAREILSRPADDYTKRLIAAAPTLGAKSMVGGFDEARAADGAPVIDAVDLTKTYPVRSGVLRSRPFTAVDDITITIPRGTTVGIVGESGSGKSTTAKMVLKLESPSSGHIRFEGNDIADISGQSLKSFRRRVQPVFQNPYASLDPLYTVGDAIREPLDVHGVGTARERGQRVVELLTHVSLDPQLAGRHPHELSGGQRQRVAIARALALDPEVVVLDEAVSALDVVVQAQILELLVSLQQRLGLTYLFISHDLAVVRMICHSVYVMKSGKVVESGTPADIFDNPQHEYTKTLLAAIPDGEGTVGKVVNPA</sequence>
<name>A0A0K0X8Q3_MYCGD</name>
<dbReference type="PATRIC" id="fig|134601.6.peg.4123"/>
<dbReference type="PROSITE" id="PS00211">
    <property type="entry name" value="ABC_TRANSPORTER_1"/>
    <property type="match status" value="2"/>
</dbReference>
<dbReference type="InterPro" id="IPR013563">
    <property type="entry name" value="Oligopep_ABC_C"/>
</dbReference>
<evidence type="ECO:0000256" key="4">
    <source>
        <dbReference type="ARBA" id="ARBA00022840"/>
    </source>
</evidence>
<dbReference type="KEGG" id="mgo:AFA91_19915"/>
<keyword evidence="4 6" id="KW-0067">ATP-binding</keyword>
<evidence type="ECO:0000313" key="6">
    <source>
        <dbReference type="EMBL" id="AKS33778.1"/>
    </source>
</evidence>
<dbReference type="PROSITE" id="PS50893">
    <property type="entry name" value="ABC_TRANSPORTER_2"/>
    <property type="match status" value="2"/>
</dbReference>
<reference evidence="6 7" key="1">
    <citation type="submission" date="2015-07" db="EMBL/GenBank/DDBJ databases">
        <title>Complete genome sequence of Mycobacterium goodii X7B, a facultative thermophilic biodesulfurizing bacterium.</title>
        <authorList>
            <person name="Yu B."/>
            <person name="Li F."/>
            <person name="Xu P."/>
        </authorList>
    </citation>
    <scope>NUCLEOTIDE SEQUENCE [LARGE SCALE GENOMIC DNA]</scope>
    <source>
        <strain evidence="6 7">X7B</strain>
    </source>
</reference>
<accession>A0A0K0X8Q3</accession>
<dbReference type="SMART" id="SM00382">
    <property type="entry name" value="AAA"/>
    <property type="match status" value="2"/>
</dbReference>
<evidence type="ECO:0000256" key="1">
    <source>
        <dbReference type="ARBA" id="ARBA00005417"/>
    </source>
</evidence>
<dbReference type="GO" id="GO:0015833">
    <property type="term" value="P:peptide transport"/>
    <property type="evidence" value="ECO:0007669"/>
    <property type="project" value="InterPro"/>
</dbReference>
<dbReference type="Proteomes" id="UP000062255">
    <property type="component" value="Chromosome"/>
</dbReference>
<comment type="similarity">
    <text evidence="1">Belongs to the ABC transporter superfamily.</text>
</comment>
<dbReference type="FunFam" id="3.40.50.300:FF:000016">
    <property type="entry name" value="Oligopeptide ABC transporter ATP-binding component"/>
    <property type="match status" value="2"/>
</dbReference>
<protein>
    <submittedName>
        <fullName evidence="6">ABC transporter ATP-binding protein</fullName>
    </submittedName>
</protein>
<evidence type="ECO:0000256" key="2">
    <source>
        <dbReference type="ARBA" id="ARBA00022448"/>
    </source>
</evidence>
<dbReference type="InterPro" id="IPR003593">
    <property type="entry name" value="AAA+_ATPase"/>
</dbReference>
<dbReference type="InterPro" id="IPR017871">
    <property type="entry name" value="ABC_transporter-like_CS"/>
</dbReference>
<dbReference type="NCBIfam" id="NF007739">
    <property type="entry name" value="PRK10419.1"/>
    <property type="match status" value="2"/>
</dbReference>
<dbReference type="GO" id="GO:0005524">
    <property type="term" value="F:ATP binding"/>
    <property type="evidence" value="ECO:0007669"/>
    <property type="project" value="UniProtKB-KW"/>
</dbReference>
<dbReference type="Pfam" id="PF00005">
    <property type="entry name" value="ABC_tran"/>
    <property type="match status" value="2"/>
</dbReference>
<dbReference type="InterPro" id="IPR027417">
    <property type="entry name" value="P-loop_NTPase"/>
</dbReference>
<dbReference type="PANTHER" id="PTHR43776:SF7">
    <property type="entry name" value="D,D-DIPEPTIDE TRANSPORT ATP-BINDING PROTEIN DDPF-RELATED"/>
    <property type="match status" value="1"/>
</dbReference>
<keyword evidence="2" id="KW-0813">Transport</keyword>
<dbReference type="AlphaFoldDB" id="A0A0K0X8Q3"/>
<dbReference type="InterPro" id="IPR050319">
    <property type="entry name" value="ABC_transp_ATP-bind"/>
</dbReference>
<evidence type="ECO:0000313" key="7">
    <source>
        <dbReference type="Proteomes" id="UP000062255"/>
    </source>
</evidence>
<organism evidence="6 7">
    <name type="scientific">Mycolicibacterium goodii</name>
    <name type="common">Mycobacterium goodii</name>
    <dbReference type="NCBI Taxonomy" id="134601"/>
    <lineage>
        <taxon>Bacteria</taxon>
        <taxon>Bacillati</taxon>
        <taxon>Actinomycetota</taxon>
        <taxon>Actinomycetes</taxon>
        <taxon>Mycobacteriales</taxon>
        <taxon>Mycobacteriaceae</taxon>
        <taxon>Mycolicibacterium</taxon>
    </lineage>
</organism>
<dbReference type="GO" id="GO:0016887">
    <property type="term" value="F:ATP hydrolysis activity"/>
    <property type="evidence" value="ECO:0007669"/>
    <property type="project" value="InterPro"/>
</dbReference>
<dbReference type="InterPro" id="IPR003439">
    <property type="entry name" value="ABC_transporter-like_ATP-bd"/>
</dbReference>
<dbReference type="OrthoDB" id="8036461at2"/>
<keyword evidence="3" id="KW-0547">Nucleotide-binding</keyword>
<evidence type="ECO:0000256" key="3">
    <source>
        <dbReference type="ARBA" id="ARBA00022741"/>
    </source>
</evidence>
<dbReference type="SUPFAM" id="SSF52540">
    <property type="entry name" value="P-loop containing nucleoside triphosphate hydrolases"/>
    <property type="match status" value="2"/>
</dbReference>
<dbReference type="EMBL" id="CP012150">
    <property type="protein sequence ID" value="AKS33778.1"/>
    <property type="molecule type" value="Genomic_DNA"/>
</dbReference>